<feature type="compositionally biased region" description="Low complexity" evidence="1">
    <location>
        <begin position="349"/>
        <end position="358"/>
    </location>
</feature>
<evidence type="ECO:0000313" key="4">
    <source>
        <dbReference type="Proteomes" id="UP001595846"/>
    </source>
</evidence>
<dbReference type="AlphaFoldDB" id="A0ABD5NKE6"/>
<feature type="transmembrane region" description="Helical" evidence="2">
    <location>
        <begin position="125"/>
        <end position="148"/>
    </location>
</feature>
<keyword evidence="2" id="KW-1133">Transmembrane helix</keyword>
<gene>
    <name evidence="3" type="ORF">ACFOUR_02140</name>
</gene>
<dbReference type="RefSeq" id="WP_256531897.1">
    <property type="nucleotide sequence ID" value="NZ_CP101824.1"/>
</dbReference>
<feature type="transmembrane region" description="Helical" evidence="2">
    <location>
        <begin position="249"/>
        <end position="271"/>
    </location>
</feature>
<feature type="transmembrane region" description="Helical" evidence="2">
    <location>
        <begin position="219"/>
        <end position="243"/>
    </location>
</feature>
<organism evidence="3 4">
    <name type="scientific">Halovivax cerinus</name>
    <dbReference type="NCBI Taxonomy" id="1487865"/>
    <lineage>
        <taxon>Archaea</taxon>
        <taxon>Methanobacteriati</taxon>
        <taxon>Methanobacteriota</taxon>
        <taxon>Stenosarchaea group</taxon>
        <taxon>Halobacteria</taxon>
        <taxon>Halobacteriales</taxon>
        <taxon>Natrialbaceae</taxon>
        <taxon>Halovivax</taxon>
    </lineage>
</organism>
<feature type="region of interest" description="Disordered" evidence="1">
    <location>
        <begin position="328"/>
        <end position="390"/>
    </location>
</feature>
<dbReference type="Proteomes" id="UP001595846">
    <property type="component" value="Unassembled WGS sequence"/>
</dbReference>
<feature type="transmembrane region" description="Helical" evidence="2">
    <location>
        <begin position="160"/>
        <end position="182"/>
    </location>
</feature>
<feature type="transmembrane region" description="Helical" evidence="2">
    <location>
        <begin position="23"/>
        <end position="42"/>
    </location>
</feature>
<protein>
    <recommendedName>
        <fullName evidence="5">Membrane domain of glycerophosphoryl diester phosphodiesterase</fullName>
    </recommendedName>
</protein>
<evidence type="ECO:0000256" key="1">
    <source>
        <dbReference type="SAM" id="MobiDB-lite"/>
    </source>
</evidence>
<evidence type="ECO:0000313" key="3">
    <source>
        <dbReference type="EMBL" id="MFC3957173.1"/>
    </source>
</evidence>
<feature type="compositionally biased region" description="Acidic residues" evidence="1">
    <location>
        <begin position="376"/>
        <end position="390"/>
    </location>
</feature>
<dbReference type="EMBL" id="JBHSAQ010000001">
    <property type="protein sequence ID" value="MFC3957173.1"/>
    <property type="molecule type" value="Genomic_DNA"/>
</dbReference>
<sequence>MYAIDDLGDAIDVTRDFLTPIDVVRWLKLAVVVFFVGGAGGFSPTSFTTGDPTGTGTTPTEPSAVDWPSLTPDVIAVLALMAAIVLTIWIVFGVLGSTLEFVLIDSMRSGSVSILSGLGSNLWRGVRLFVFRAVLGLLSLVLVGVPAYYLVWPIDQLETISFSTIGQLIALAVVVFFVYAIVSRLTTEFVVPTMVADDRGVLSAWGRFWTTLRGNPGEYVLYLVLVTVVSIAASIGLGILMLIVSFLVAIPFVIVGVMLVMLGEIGLFLLVPLAVLGFLAIMLVSALINMPLVVFVRYYALLVLGDTDPDLDLIPDRRRAVRTGADWDDGNSWAGDGDDPDTGSDDWGTDSGPDWSGPTDDDGADDADGGWGGTDDGPDDSDSTDESDWR</sequence>
<proteinExistence type="predicted"/>
<name>A0ABD5NKE6_9EURY</name>
<dbReference type="Pfam" id="PF24400">
    <property type="entry name" value="DUF7544"/>
    <property type="match status" value="1"/>
</dbReference>
<dbReference type="InterPro" id="IPR055966">
    <property type="entry name" value="DUF7544"/>
</dbReference>
<accession>A0ABD5NKE6</accession>
<keyword evidence="4" id="KW-1185">Reference proteome</keyword>
<feature type="compositionally biased region" description="Acidic residues" evidence="1">
    <location>
        <begin position="359"/>
        <end position="368"/>
    </location>
</feature>
<keyword evidence="2" id="KW-0812">Transmembrane</keyword>
<comment type="caution">
    <text evidence="3">The sequence shown here is derived from an EMBL/GenBank/DDBJ whole genome shotgun (WGS) entry which is preliminary data.</text>
</comment>
<keyword evidence="2" id="KW-0472">Membrane</keyword>
<evidence type="ECO:0000256" key="2">
    <source>
        <dbReference type="SAM" id="Phobius"/>
    </source>
</evidence>
<feature type="transmembrane region" description="Helical" evidence="2">
    <location>
        <begin position="278"/>
        <end position="300"/>
    </location>
</feature>
<feature type="transmembrane region" description="Helical" evidence="2">
    <location>
        <begin position="74"/>
        <end position="104"/>
    </location>
</feature>
<feature type="compositionally biased region" description="Acidic residues" evidence="1">
    <location>
        <begin position="336"/>
        <end position="348"/>
    </location>
</feature>
<dbReference type="GeneID" id="73904661"/>
<reference evidence="3 4" key="1">
    <citation type="journal article" date="2019" name="Int. J. Syst. Evol. Microbiol.">
        <title>The Global Catalogue of Microorganisms (GCM) 10K type strain sequencing project: providing services to taxonomists for standard genome sequencing and annotation.</title>
        <authorList>
            <consortium name="The Broad Institute Genomics Platform"/>
            <consortium name="The Broad Institute Genome Sequencing Center for Infectious Disease"/>
            <person name="Wu L."/>
            <person name="Ma J."/>
        </authorList>
    </citation>
    <scope>NUCLEOTIDE SEQUENCE [LARGE SCALE GENOMIC DNA]</scope>
    <source>
        <strain evidence="3 4">IBRC-M 10256</strain>
    </source>
</reference>
<evidence type="ECO:0008006" key="5">
    <source>
        <dbReference type="Google" id="ProtNLM"/>
    </source>
</evidence>